<organism evidence="2 3">
    <name type="scientific">Lysinibacillus capsici</name>
    <dbReference type="NCBI Taxonomy" id="2115968"/>
    <lineage>
        <taxon>Bacteria</taxon>
        <taxon>Bacillati</taxon>
        <taxon>Bacillota</taxon>
        <taxon>Bacilli</taxon>
        <taxon>Bacillales</taxon>
        <taxon>Bacillaceae</taxon>
        <taxon>Lysinibacillus</taxon>
    </lineage>
</organism>
<name>A0A2X0X9H4_9BACI</name>
<protein>
    <recommendedName>
        <fullName evidence="1">DUF6877 domain-containing protein</fullName>
    </recommendedName>
</protein>
<dbReference type="InterPro" id="IPR049242">
    <property type="entry name" value="DUF6877"/>
</dbReference>
<accession>A0A2X0X9H4</accession>
<evidence type="ECO:0000313" key="3">
    <source>
        <dbReference type="Proteomes" id="UP000251431"/>
    </source>
</evidence>
<dbReference type="AlphaFoldDB" id="A0A2X0X9H4"/>
<dbReference type="Proteomes" id="UP000251431">
    <property type="component" value="Unassembled WGS sequence"/>
</dbReference>
<dbReference type="EMBL" id="UAQE01000001">
    <property type="protein sequence ID" value="SPT95595.1"/>
    <property type="molecule type" value="Genomic_DNA"/>
</dbReference>
<evidence type="ECO:0000313" key="2">
    <source>
        <dbReference type="EMBL" id="SPT95595.1"/>
    </source>
</evidence>
<reference evidence="2 3" key="1">
    <citation type="submission" date="2018-06" db="EMBL/GenBank/DDBJ databases">
        <authorList>
            <consortium name="Pathogen Informatics"/>
            <person name="Doyle S."/>
        </authorList>
    </citation>
    <scope>NUCLEOTIDE SEQUENCE [LARGE SCALE GENOMIC DNA]</scope>
    <source>
        <strain evidence="2 3">NCTC7582</strain>
    </source>
</reference>
<dbReference type="Pfam" id="PF21793">
    <property type="entry name" value="DUF6877"/>
    <property type="match status" value="1"/>
</dbReference>
<sequence length="82" mass="9003">MKIKPVPVALVVEVLTSGVSPLYELHQIAFELPISVLSDVKQRIGDWLASGGKETDPYIRQQVAYAQKVYQALKGGEMCGRS</sequence>
<dbReference type="RefSeq" id="WP_112116263.1">
    <property type="nucleotide sequence ID" value="NZ_UAQE01000001.1"/>
</dbReference>
<feature type="domain" description="DUF6877" evidence="1">
    <location>
        <begin position="20"/>
        <end position="70"/>
    </location>
</feature>
<evidence type="ECO:0000259" key="1">
    <source>
        <dbReference type="Pfam" id="PF21793"/>
    </source>
</evidence>
<gene>
    <name evidence="2" type="ORF">NCTC7582_00095</name>
</gene>
<proteinExistence type="predicted"/>